<evidence type="ECO:0000256" key="2">
    <source>
        <dbReference type="ARBA" id="ARBA00010323"/>
    </source>
</evidence>
<dbReference type="GeneID" id="41976929"/>
<feature type="transmembrane region" description="Helical" evidence="6">
    <location>
        <begin position="359"/>
        <end position="376"/>
    </location>
</feature>
<dbReference type="PANTHER" id="PTHR13285">
    <property type="entry name" value="ACYLTRANSFERASE"/>
    <property type="match status" value="1"/>
</dbReference>
<feature type="transmembrane region" description="Helical" evidence="6">
    <location>
        <begin position="61"/>
        <end position="79"/>
    </location>
</feature>
<keyword evidence="3 6" id="KW-0812">Transmembrane</keyword>
<dbReference type="GO" id="GO:0006506">
    <property type="term" value="P:GPI anchor biosynthetic process"/>
    <property type="evidence" value="ECO:0007669"/>
    <property type="project" value="TreeGrafter"/>
</dbReference>
<evidence type="ECO:0000256" key="4">
    <source>
        <dbReference type="ARBA" id="ARBA00022989"/>
    </source>
</evidence>
<dbReference type="Pfam" id="PF03062">
    <property type="entry name" value="MBOAT"/>
    <property type="match status" value="1"/>
</dbReference>
<comment type="caution">
    <text evidence="7">The sequence shown here is derived from an EMBL/GenBank/DDBJ whole genome shotgun (WGS) entry which is preliminary data.</text>
</comment>
<evidence type="ECO:0000313" key="7">
    <source>
        <dbReference type="EMBL" id="TPX09290.1"/>
    </source>
</evidence>
<dbReference type="GO" id="GO:0005783">
    <property type="term" value="C:endoplasmic reticulum"/>
    <property type="evidence" value="ECO:0007669"/>
    <property type="project" value="TreeGrafter"/>
</dbReference>
<dbReference type="RefSeq" id="XP_030991001.1">
    <property type="nucleotide sequence ID" value="XM_031144452.1"/>
</dbReference>
<dbReference type="InterPro" id="IPR051085">
    <property type="entry name" value="MB_O-acyltransferase"/>
</dbReference>
<feature type="transmembrane region" description="Helical" evidence="6">
    <location>
        <begin position="535"/>
        <end position="556"/>
    </location>
</feature>
<dbReference type="Proteomes" id="UP000319257">
    <property type="component" value="Unassembled WGS sequence"/>
</dbReference>
<feature type="transmembrane region" description="Helical" evidence="6">
    <location>
        <begin position="168"/>
        <end position="191"/>
    </location>
</feature>
<keyword evidence="4 6" id="KW-1133">Transmembrane helix</keyword>
<keyword evidence="5 6" id="KW-0472">Membrane</keyword>
<reference evidence="7 8" key="1">
    <citation type="submission" date="2019-06" db="EMBL/GenBank/DDBJ databases">
        <title>Draft genome sequence of the filamentous fungus Phialemoniopsis curvata isolated from diesel fuel.</title>
        <authorList>
            <person name="Varaljay V.A."/>
            <person name="Lyon W.J."/>
            <person name="Crouch A.L."/>
            <person name="Drake C.E."/>
            <person name="Hollomon J.M."/>
            <person name="Nadeau L.J."/>
            <person name="Nunn H.S."/>
            <person name="Stevenson B.S."/>
            <person name="Bojanowski C.L."/>
            <person name="Crookes-Goodson W.J."/>
        </authorList>
    </citation>
    <scope>NUCLEOTIDE SEQUENCE [LARGE SCALE GENOMIC DNA]</scope>
    <source>
        <strain evidence="7 8">D216</strain>
    </source>
</reference>
<dbReference type="PANTHER" id="PTHR13285:SF18">
    <property type="entry name" value="PROTEIN-CYSTEINE N-PALMITOYLTRANSFERASE RASP"/>
    <property type="match status" value="1"/>
</dbReference>
<dbReference type="AlphaFoldDB" id="A0A507AYF9"/>
<gene>
    <name evidence="7" type="ORF">E0L32_009482</name>
</gene>
<sequence length="612" mass="70640">MGPLSFLKSVYDIDNLDTRFTTPSSVPYKTVVESRDTLTGKRAVKPDPKAQPPKWRTPEFFLYYIVFLILVPWMFWIAYDVSRPSDPRYSKFEQYLSPGWIPGRKIDVSDAQYHSFRSNLPYMAILLLAHPFCRKVWNAVYPTPQHSGKEVKPEHAEARLNQRVSFDYAFAFVYLVALHGFSALKVLAILYTNYQLATGLPRKYVPVATWVFNIGILFANELCEGYHYKSIALLISAPDSPLVQWGSWLDSWGGLMARWEVLFNLTVLRLISFNLDYCWGQDGRGSSPVEKKQLDPANLSERDRVTIPAETRDFSFRNYMAYAVYAPLYLTGPIMTFNDYMWQCRYKAASIETPRTVRYAVRFALCLLAMELVLHYDYVGAISKAGPDWSSYTAAQLSLLSFFNLHLIWLKLLIPWRLFRLWSLIDGIDPPENMLRCVSNNYSTLAFWRAWHRSYNKWLIRYIYVPLGGANFRSWRSGARSVVTYLLVFTFVALWHDIQLRLLIWGWLVVFFFLPEVLAGFAFPRRKWESRPTAYRMLCCVGAVGNVLMMISANLIGFAVGLDGMQSIIKGIFHDFSGLIFLATACGALFVGVQVMFEIREEELRKGIRLKC</sequence>
<name>A0A507AYF9_9PEZI</name>
<comment type="similarity">
    <text evidence="2">Belongs to the membrane-bound acyltransferase family.</text>
</comment>
<evidence type="ECO:0000256" key="3">
    <source>
        <dbReference type="ARBA" id="ARBA00022692"/>
    </source>
</evidence>
<comment type="subcellular location">
    <subcellularLocation>
        <location evidence="1">Membrane</location>
        <topology evidence="1">Multi-pass membrane protein</topology>
    </subcellularLocation>
</comment>
<evidence type="ECO:0000256" key="5">
    <source>
        <dbReference type="ARBA" id="ARBA00023136"/>
    </source>
</evidence>
<accession>A0A507AYF9</accession>
<dbReference type="OrthoDB" id="420606at2759"/>
<feature type="transmembrane region" description="Helical" evidence="6">
    <location>
        <begin position="319"/>
        <end position="338"/>
    </location>
</feature>
<evidence type="ECO:0000313" key="8">
    <source>
        <dbReference type="Proteomes" id="UP000319257"/>
    </source>
</evidence>
<evidence type="ECO:0000256" key="6">
    <source>
        <dbReference type="SAM" id="Phobius"/>
    </source>
</evidence>
<evidence type="ECO:0000256" key="1">
    <source>
        <dbReference type="ARBA" id="ARBA00004141"/>
    </source>
</evidence>
<proteinExistence type="inferred from homology"/>
<dbReference type="STRING" id="1093900.A0A507AYF9"/>
<dbReference type="GO" id="GO:0016020">
    <property type="term" value="C:membrane"/>
    <property type="evidence" value="ECO:0007669"/>
    <property type="project" value="UniProtKB-SubCell"/>
</dbReference>
<feature type="transmembrane region" description="Helical" evidence="6">
    <location>
        <begin position="482"/>
        <end position="498"/>
    </location>
</feature>
<protein>
    <submittedName>
        <fullName evidence="7">Uncharacterized protein</fullName>
    </submittedName>
</protein>
<dbReference type="InterPro" id="IPR004299">
    <property type="entry name" value="MBOAT_fam"/>
</dbReference>
<dbReference type="EMBL" id="SKBQ01000069">
    <property type="protein sequence ID" value="TPX09290.1"/>
    <property type="molecule type" value="Genomic_DNA"/>
</dbReference>
<feature type="transmembrane region" description="Helical" evidence="6">
    <location>
        <begin position="396"/>
        <end position="414"/>
    </location>
</feature>
<feature type="transmembrane region" description="Helical" evidence="6">
    <location>
        <begin position="504"/>
        <end position="523"/>
    </location>
</feature>
<dbReference type="InParanoid" id="A0A507AYF9"/>
<feature type="transmembrane region" description="Helical" evidence="6">
    <location>
        <begin position="576"/>
        <end position="597"/>
    </location>
</feature>
<keyword evidence="8" id="KW-1185">Reference proteome</keyword>
<dbReference type="FunCoup" id="A0A507AYF9">
    <property type="interactions" value="148"/>
</dbReference>
<dbReference type="GO" id="GO:0008374">
    <property type="term" value="F:O-acyltransferase activity"/>
    <property type="evidence" value="ECO:0007669"/>
    <property type="project" value="TreeGrafter"/>
</dbReference>
<organism evidence="7 8">
    <name type="scientific">Thyridium curvatum</name>
    <dbReference type="NCBI Taxonomy" id="1093900"/>
    <lineage>
        <taxon>Eukaryota</taxon>
        <taxon>Fungi</taxon>
        <taxon>Dikarya</taxon>
        <taxon>Ascomycota</taxon>
        <taxon>Pezizomycotina</taxon>
        <taxon>Sordariomycetes</taxon>
        <taxon>Sordariomycetidae</taxon>
        <taxon>Thyridiales</taxon>
        <taxon>Thyridiaceae</taxon>
        <taxon>Thyridium</taxon>
    </lineage>
</organism>